<dbReference type="SUPFAM" id="SSF51306">
    <property type="entry name" value="LexA/Signal peptidase"/>
    <property type="match status" value="1"/>
</dbReference>
<comment type="subcellular location">
    <subcellularLocation>
        <location evidence="2">Endomembrane system</location>
    </subcellularLocation>
    <subcellularLocation>
        <location evidence="1">Mitochondrion inner membrane</location>
    </subcellularLocation>
</comment>
<dbReference type="CDD" id="cd06530">
    <property type="entry name" value="S26_SPase_I"/>
    <property type="match status" value="1"/>
</dbReference>
<name>A0A6J7K0G6_9ZZZZ</name>
<dbReference type="AlphaFoldDB" id="A0A6J7K0G6"/>
<dbReference type="GO" id="GO:0006465">
    <property type="term" value="P:signal peptide processing"/>
    <property type="evidence" value="ECO:0007669"/>
    <property type="project" value="InterPro"/>
</dbReference>
<dbReference type="EMBL" id="CAFBNE010000040">
    <property type="protein sequence ID" value="CAB4949438.1"/>
    <property type="molecule type" value="Genomic_DNA"/>
</dbReference>
<reference evidence="8" key="1">
    <citation type="submission" date="2020-05" db="EMBL/GenBank/DDBJ databases">
        <authorList>
            <person name="Chiriac C."/>
            <person name="Salcher M."/>
            <person name="Ghai R."/>
            <person name="Kavagutti S V."/>
        </authorList>
    </citation>
    <scope>NUCLEOTIDE SEQUENCE</scope>
</reference>
<organism evidence="8">
    <name type="scientific">freshwater metagenome</name>
    <dbReference type="NCBI Taxonomy" id="449393"/>
    <lineage>
        <taxon>unclassified sequences</taxon>
        <taxon>metagenomes</taxon>
        <taxon>ecological metagenomes</taxon>
    </lineage>
</organism>
<dbReference type="InterPro" id="IPR019533">
    <property type="entry name" value="Peptidase_S26"/>
</dbReference>
<evidence type="ECO:0000256" key="6">
    <source>
        <dbReference type="ARBA" id="ARBA00023136"/>
    </source>
</evidence>
<dbReference type="PANTHER" id="PTHR12383">
    <property type="entry name" value="PROTEASE FAMILY S26 MITOCHONDRIAL INNER MEMBRANE PROTEASE-RELATED"/>
    <property type="match status" value="1"/>
</dbReference>
<dbReference type="PANTHER" id="PTHR12383:SF16">
    <property type="entry name" value="MITOCHONDRIAL INNER MEMBRANE PROTEASE SUBUNIT 1"/>
    <property type="match status" value="1"/>
</dbReference>
<protein>
    <submittedName>
        <fullName evidence="8">Unannotated protein</fullName>
    </submittedName>
</protein>
<evidence type="ECO:0000313" key="8">
    <source>
        <dbReference type="EMBL" id="CAB4949438.1"/>
    </source>
</evidence>
<sequence length="99" mass="11105">MLGLTAVRIAGPSMEPALHSGDWWLVRTVGRIRPGDVLLLRHPARPDLLVVKRAVRREPDGWWVEGDNAEWSDDSRGFGAVPPDRVIGCLLIRYRRGPT</sequence>
<keyword evidence="3" id="KW-0999">Mitochondrion inner membrane</keyword>
<dbReference type="InterPro" id="IPR014124">
    <property type="entry name" value="Pept_S26A_Sod_Ni_maturase"/>
</dbReference>
<proteinExistence type="predicted"/>
<gene>
    <name evidence="8" type="ORF">UFOPK3772_01440</name>
</gene>
<evidence type="ECO:0000256" key="5">
    <source>
        <dbReference type="ARBA" id="ARBA00023128"/>
    </source>
</evidence>
<evidence type="ECO:0000256" key="2">
    <source>
        <dbReference type="ARBA" id="ARBA00004308"/>
    </source>
</evidence>
<evidence type="ECO:0000259" key="7">
    <source>
        <dbReference type="Pfam" id="PF00717"/>
    </source>
</evidence>
<evidence type="ECO:0000256" key="1">
    <source>
        <dbReference type="ARBA" id="ARBA00004273"/>
    </source>
</evidence>
<dbReference type="NCBIfam" id="TIGR02754">
    <property type="entry name" value="sod_Ni_protease"/>
    <property type="match status" value="1"/>
</dbReference>
<dbReference type="InterPro" id="IPR052064">
    <property type="entry name" value="Mito_IMP1_subunit"/>
</dbReference>
<keyword evidence="4" id="KW-0378">Hydrolase</keyword>
<dbReference type="GO" id="GO:0005743">
    <property type="term" value="C:mitochondrial inner membrane"/>
    <property type="evidence" value="ECO:0007669"/>
    <property type="project" value="UniProtKB-SubCell"/>
</dbReference>
<keyword evidence="6" id="KW-0472">Membrane</keyword>
<dbReference type="GO" id="GO:0012505">
    <property type="term" value="C:endomembrane system"/>
    <property type="evidence" value="ECO:0007669"/>
    <property type="project" value="UniProtKB-SubCell"/>
</dbReference>
<feature type="domain" description="Peptidase S24/S26A/S26B/S26C" evidence="7">
    <location>
        <begin position="5"/>
        <end position="73"/>
    </location>
</feature>
<dbReference type="Pfam" id="PF00717">
    <property type="entry name" value="Peptidase_S24"/>
    <property type="match status" value="1"/>
</dbReference>
<evidence type="ECO:0000256" key="4">
    <source>
        <dbReference type="ARBA" id="ARBA00022801"/>
    </source>
</evidence>
<accession>A0A6J7K0G6</accession>
<dbReference type="GO" id="GO:0004252">
    <property type="term" value="F:serine-type endopeptidase activity"/>
    <property type="evidence" value="ECO:0007669"/>
    <property type="project" value="InterPro"/>
</dbReference>
<dbReference type="InterPro" id="IPR015927">
    <property type="entry name" value="Peptidase_S24_S26A/B/C"/>
</dbReference>
<evidence type="ECO:0000256" key="3">
    <source>
        <dbReference type="ARBA" id="ARBA00022792"/>
    </source>
</evidence>
<dbReference type="InterPro" id="IPR036286">
    <property type="entry name" value="LexA/Signal_pep-like_sf"/>
</dbReference>
<dbReference type="Gene3D" id="2.10.109.10">
    <property type="entry name" value="Umud Fragment, subunit A"/>
    <property type="match status" value="1"/>
</dbReference>
<keyword evidence="5" id="KW-0496">Mitochondrion</keyword>